<dbReference type="Pfam" id="PF19254">
    <property type="entry name" value="DUF5901"/>
    <property type="match status" value="1"/>
</dbReference>
<evidence type="ECO:0000259" key="1">
    <source>
        <dbReference type="Pfam" id="PF19254"/>
    </source>
</evidence>
<dbReference type="GeneID" id="41332302"/>
<reference evidence="2" key="1">
    <citation type="journal article" date="2003" name="J. Mol. Evol.">
        <title>Comparisons of two large phaeoviral genomes and evolutionary implications.</title>
        <authorList>
            <person name="Delaroque N."/>
            <person name="Boland W."/>
            <person name="Muller D.G."/>
            <person name="Knippers R."/>
        </authorList>
    </citation>
    <scope>NUCLEOTIDE SEQUENCE</scope>
    <source>
        <strain evidence="2">FirrV-1</strain>
    </source>
</reference>
<organism evidence="2">
    <name type="scientific">Feldmannia irregularis virus a</name>
    <dbReference type="NCBI Taxonomy" id="231992"/>
    <lineage>
        <taxon>Viruses</taxon>
        <taxon>Varidnaviria</taxon>
        <taxon>Bamfordvirae</taxon>
        <taxon>Nucleocytoviricota</taxon>
        <taxon>Megaviricetes</taxon>
        <taxon>Algavirales</taxon>
        <taxon>Phycodnaviridae</taxon>
        <taxon>Phaeovirus</taxon>
        <taxon>Phaeovirus irregularis</taxon>
    </lineage>
</organism>
<reference evidence="2" key="2">
    <citation type="submission" date="2003-01" db="EMBL/GenBank/DDBJ databases">
        <title>Partial Nucleotide Sequence of the Feldmannia irregularis Virus FirrV-1 Genome: On the Evolution of Large Phaeoviral Genomes.</title>
        <authorList>
            <person name="Delaroque N."/>
            <person name="Knippers R."/>
            <person name="Mueller D.G."/>
            <person name="Boland W."/>
        </authorList>
    </citation>
    <scope>NUCLEOTIDE SEQUENCE</scope>
    <source>
        <strain evidence="2">FirrV-1</strain>
    </source>
</reference>
<protein>
    <submittedName>
        <fullName evidence="2">FirrV-1-A30</fullName>
    </submittedName>
</protein>
<dbReference type="RefSeq" id="YP_009665706.1">
    <property type="nucleotide sequence ID" value="NC_043254.1"/>
</dbReference>
<proteinExistence type="predicted"/>
<accession>Q6XM57</accession>
<sequence>MWPLRSSNPVVSPSEEGNEKTVEHYLSLSSASRDKNTFTSSDDCEIAFDDIHNVIGLELVNFEIPHTRYAIDSDNNSLYISEQVGDQLYHFYGLRLGTGGYTISNLCTSLELSQQAAMPYNGDTTGLMNSYSIMASQSVGKVAIVSSGTVPYNIHVCTETLTVTHFDKQGDSSALVSFLAPYEYILAPGAMLMLKLHTHLDREVQVIATEGARTVELFGDFTDLTTETLDGTDSSTMVPYSSFQNVSDTLGLGDTDLVSDVDTAFEVLGVQSPIATSNPRILVDFPIFVSPGDSVSISDSSSMLDLGGPYTVSSTYDDTHFDIYVDANTLLDVDEDTDLQITSDKSTFSSVSDISITGIDNNTVTVLIQTFEVTDYGVGETVYLTGLSSPEMTDRELNLTSVNSASLQLTATFTYPVSAINKDTMSISPCNAATGHPTTYVSPHRFDLSKGRRMMLCRASIDGRDLGTTHIQDSRTVFFGRIQLLSGADMVNFLSAHQAMGRHRFTSLVKKLHRLRFRFYNENGTEYNFEGVDYTVLLKITTLYSNTGV</sequence>
<dbReference type="InterPro" id="IPR045420">
    <property type="entry name" value="DUF5901"/>
</dbReference>
<dbReference type="KEGG" id="vg:41332302"/>
<dbReference type="EMBL" id="AY225133">
    <property type="protein sequence ID" value="AAR26854.1"/>
    <property type="molecule type" value="Genomic_DNA"/>
</dbReference>
<name>Q6XM57_9PHYC</name>
<evidence type="ECO:0000313" key="2">
    <source>
        <dbReference type="EMBL" id="AAR26854.1"/>
    </source>
</evidence>
<feature type="domain" description="DUF5901" evidence="1">
    <location>
        <begin position="27"/>
        <end position="349"/>
    </location>
</feature>